<dbReference type="SUPFAM" id="SSF52151">
    <property type="entry name" value="FabD/lysophospholipase-like"/>
    <property type="match status" value="1"/>
</dbReference>
<dbReference type="Gene3D" id="3.40.366.10">
    <property type="entry name" value="Malonyl-Coenzyme A Acyl Carrier Protein, domain 2"/>
    <property type="match status" value="1"/>
</dbReference>
<dbReference type="Proteomes" id="UP000028045">
    <property type="component" value="Unassembled WGS sequence"/>
</dbReference>
<evidence type="ECO:0000256" key="1">
    <source>
        <dbReference type="SAM" id="MobiDB-lite"/>
    </source>
</evidence>
<organism evidence="2 3">
    <name type="scientific">Stachybotrys chartarum (strain CBS 109288 / IBT 7711)</name>
    <name type="common">Toxic black mold</name>
    <name type="synonym">Stilbospora chartarum</name>
    <dbReference type="NCBI Taxonomy" id="1280523"/>
    <lineage>
        <taxon>Eukaryota</taxon>
        <taxon>Fungi</taxon>
        <taxon>Dikarya</taxon>
        <taxon>Ascomycota</taxon>
        <taxon>Pezizomycotina</taxon>
        <taxon>Sordariomycetes</taxon>
        <taxon>Hypocreomycetidae</taxon>
        <taxon>Hypocreales</taxon>
        <taxon>Stachybotryaceae</taxon>
        <taxon>Stachybotrys</taxon>
    </lineage>
</organism>
<evidence type="ECO:0000313" key="3">
    <source>
        <dbReference type="Proteomes" id="UP000028045"/>
    </source>
</evidence>
<evidence type="ECO:0000313" key="2">
    <source>
        <dbReference type="EMBL" id="KEY72604.1"/>
    </source>
</evidence>
<reference evidence="2 3" key="1">
    <citation type="journal article" date="2014" name="BMC Genomics">
        <title>Comparative genome sequencing reveals chemotype-specific gene clusters in the toxigenic black mold Stachybotrys.</title>
        <authorList>
            <person name="Semeiks J."/>
            <person name="Borek D."/>
            <person name="Otwinowski Z."/>
            <person name="Grishin N.V."/>
        </authorList>
    </citation>
    <scope>NUCLEOTIDE SEQUENCE [LARGE SCALE GENOMIC DNA]</scope>
    <source>
        <strain evidence="3">CBS 109288 / IBT 7711</strain>
    </source>
</reference>
<dbReference type="AlphaFoldDB" id="A0A084B4X5"/>
<proteinExistence type="predicted"/>
<gene>
    <name evidence="2" type="ORF">S7711_06243</name>
</gene>
<name>A0A084B4X5_STACB</name>
<dbReference type="EMBL" id="KL648054">
    <property type="protein sequence ID" value="KEY72604.1"/>
    <property type="molecule type" value="Genomic_DNA"/>
</dbReference>
<dbReference type="HOGENOM" id="CLU_2039590_0_0_1"/>
<keyword evidence="3" id="KW-1185">Reference proteome</keyword>
<accession>A0A084B4X5</accession>
<sequence length="121" mass="13241">MRESSGAYFNLINDPEPVVRKIDDVPSPVMMSRVTGVEVDPEELGSFYWRQNLTSPVEFTDTVKELASPAASNGPAARAVDLLIEVGPHSAARRPNRADPFSSSYCASDRSHSQTPALFFI</sequence>
<protein>
    <submittedName>
        <fullName evidence="2">Uncharacterized protein</fullName>
    </submittedName>
</protein>
<feature type="region of interest" description="Disordered" evidence="1">
    <location>
        <begin position="91"/>
        <end position="114"/>
    </location>
</feature>
<dbReference type="GO" id="GO:0016740">
    <property type="term" value="F:transferase activity"/>
    <property type="evidence" value="ECO:0007669"/>
    <property type="project" value="InterPro"/>
</dbReference>
<dbReference type="InterPro" id="IPR001227">
    <property type="entry name" value="Ac_transferase_dom_sf"/>
</dbReference>
<dbReference type="InterPro" id="IPR016035">
    <property type="entry name" value="Acyl_Trfase/lysoPLipase"/>
</dbReference>